<evidence type="ECO:0000256" key="7">
    <source>
        <dbReference type="PIRSR" id="PIRSR000350-4"/>
    </source>
</evidence>
<feature type="domain" description="FAD/NAD(P)-binding" evidence="9">
    <location>
        <begin position="5"/>
        <end position="322"/>
    </location>
</feature>
<dbReference type="Pfam" id="PF07992">
    <property type="entry name" value="Pyr_redox_2"/>
    <property type="match status" value="1"/>
</dbReference>
<keyword evidence="6" id="KW-0520">NAD</keyword>
<dbReference type="InterPro" id="IPR001100">
    <property type="entry name" value="Pyr_nuc-diS_OxRdtase"/>
</dbReference>
<evidence type="ECO:0000313" key="11">
    <source>
        <dbReference type="Proteomes" id="UP000324974"/>
    </source>
</evidence>
<reference evidence="11" key="1">
    <citation type="submission" date="2019-08" db="EMBL/GenBank/DDBJ databases">
        <title>Limnoglobus roseus gen. nov., sp. nov., a novel freshwater planctomycete with a giant genome from the family Gemmataceae.</title>
        <authorList>
            <person name="Kulichevskaya I.S."/>
            <person name="Naumoff D.G."/>
            <person name="Miroshnikov K."/>
            <person name="Ivanova A."/>
            <person name="Philippov D.A."/>
            <person name="Hakobyan A."/>
            <person name="Rijpstra I.C."/>
            <person name="Sinninghe Damste J.S."/>
            <person name="Liesack W."/>
            <person name="Dedysh S.N."/>
        </authorList>
    </citation>
    <scope>NUCLEOTIDE SEQUENCE [LARGE SCALE GENOMIC DNA]</scope>
    <source>
        <strain evidence="11">PX52</strain>
    </source>
</reference>
<feature type="active site" description="Proton acceptor" evidence="5">
    <location>
        <position position="442"/>
    </location>
</feature>
<comment type="cofactor">
    <cofactor evidence="6">
        <name>FAD</name>
        <dbReference type="ChEBI" id="CHEBI:57692"/>
    </cofactor>
    <text evidence="6">Binds 1 FAD per subunit.</text>
</comment>
<gene>
    <name evidence="10" type="ORF">PX52LOC_02989</name>
</gene>
<feature type="disulfide bond" description="Redox-active" evidence="7">
    <location>
        <begin position="42"/>
        <end position="47"/>
    </location>
</feature>
<proteinExistence type="inferred from homology"/>
<dbReference type="KEGG" id="lrs:PX52LOC_02989"/>
<comment type="similarity">
    <text evidence="1">Belongs to the class-I pyridine nucleotide-disulfide oxidoreductase family.</text>
</comment>
<keyword evidence="11" id="KW-1185">Reference proteome</keyword>
<dbReference type="FunFam" id="3.30.390.30:FF:000001">
    <property type="entry name" value="Dihydrolipoyl dehydrogenase"/>
    <property type="match status" value="1"/>
</dbReference>
<evidence type="ECO:0000256" key="5">
    <source>
        <dbReference type="PIRSR" id="PIRSR000350-2"/>
    </source>
</evidence>
<evidence type="ECO:0000256" key="4">
    <source>
        <dbReference type="ARBA" id="ARBA00023002"/>
    </source>
</evidence>
<dbReference type="PANTHER" id="PTHR43014">
    <property type="entry name" value="MERCURIC REDUCTASE"/>
    <property type="match status" value="1"/>
</dbReference>
<dbReference type="InterPro" id="IPR016156">
    <property type="entry name" value="FAD/NAD-linked_Rdtase_dimer_sf"/>
</dbReference>
<dbReference type="OrthoDB" id="230580at2"/>
<dbReference type="InterPro" id="IPR023753">
    <property type="entry name" value="FAD/NAD-binding_dom"/>
</dbReference>
<keyword evidence="3 6" id="KW-0274">FAD</keyword>
<dbReference type="Gene3D" id="3.50.50.60">
    <property type="entry name" value="FAD/NAD(P)-binding domain"/>
    <property type="match status" value="2"/>
</dbReference>
<evidence type="ECO:0000313" key="10">
    <source>
        <dbReference type="EMBL" id="QEL16050.1"/>
    </source>
</evidence>
<evidence type="ECO:0000256" key="6">
    <source>
        <dbReference type="PIRSR" id="PIRSR000350-3"/>
    </source>
</evidence>
<dbReference type="PRINTS" id="PR00411">
    <property type="entry name" value="PNDRDTASEI"/>
</dbReference>
<dbReference type="GO" id="GO:0050660">
    <property type="term" value="F:flavin adenine dinucleotide binding"/>
    <property type="evidence" value="ECO:0007669"/>
    <property type="project" value="TreeGrafter"/>
</dbReference>
<keyword evidence="4" id="KW-0560">Oxidoreductase</keyword>
<dbReference type="SUPFAM" id="SSF55424">
    <property type="entry name" value="FAD/NAD-linked reductases, dimerisation (C-terminal) domain"/>
    <property type="match status" value="1"/>
</dbReference>
<dbReference type="GO" id="GO:0003955">
    <property type="term" value="F:NAD(P)H dehydrogenase (quinone) activity"/>
    <property type="evidence" value="ECO:0007669"/>
    <property type="project" value="TreeGrafter"/>
</dbReference>
<protein>
    <submittedName>
        <fullName evidence="10">Mercuric reductase</fullName>
    </submittedName>
</protein>
<evidence type="ECO:0000256" key="1">
    <source>
        <dbReference type="ARBA" id="ARBA00007532"/>
    </source>
</evidence>
<dbReference type="EMBL" id="CP042425">
    <property type="protein sequence ID" value="QEL16050.1"/>
    <property type="molecule type" value="Genomic_DNA"/>
</dbReference>
<dbReference type="AlphaFoldDB" id="A0A5C1ABG2"/>
<feature type="binding site" evidence="6">
    <location>
        <position position="51"/>
    </location>
    <ligand>
        <name>FAD</name>
        <dbReference type="ChEBI" id="CHEBI:57692"/>
    </ligand>
</feature>
<keyword evidence="2" id="KW-0285">Flavoprotein</keyword>
<dbReference type="Gene3D" id="3.30.390.30">
    <property type="match status" value="1"/>
</dbReference>
<dbReference type="PIRSF" id="PIRSF000350">
    <property type="entry name" value="Mercury_reductase_MerA"/>
    <property type="match status" value="1"/>
</dbReference>
<organism evidence="10 11">
    <name type="scientific">Limnoglobus roseus</name>
    <dbReference type="NCBI Taxonomy" id="2598579"/>
    <lineage>
        <taxon>Bacteria</taxon>
        <taxon>Pseudomonadati</taxon>
        <taxon>Planctomycetota</taxon>
        <taxon>Planctomycetia</taxon>
        <taxon>Gemmatales</taxon>
        <taxon>Gemmataceae</taxon>
        <taxon>Limnoglobus</taxon>
    </lineage>
</organism>
<feature type="binding site" evidence="6">
    <location>
        <position position="309"/>
    </location>
    <ligand>
        <name>FAD</name>
        <dbReference type="ChEBI" id="CHEBI:57692"/>
    </ligand>
</feature>
<accession>A0A5C1ABG2</accession>
<evidence type="ECO:0000256" key="2">
    <source>
        <dbReference type="ARBA" id="ARBA00022630"/>
    </source>
</evidence>
<feature type="domain" description="Pyridine nucleotide-disulphide oxidoreductase dimerisation" evidence="8">
    <location>
        <begin position="344"/>
        <end position="447"/>
    </location>
</feature>
<feature type="binding site" evidence="6">
    <location>
        <position position="268"/>
    </location>
    <ligand>
        <name>NAD(+)</name>
        <dbReference type="ChEBI" id="CHEBI:57540"/>
    </ligand>
</feature>
<dbReference type="SUPFAM" id="SSF51905">
    <property type="entry name" value="FAD/NAD(P)-binding domain"/>
    <property type="match status" value="1"/>
</dbReference>
<dbReference type="InterPro" id="IPR036188">
    <property type="entry name" value="FAD/NAD-bd_sf"/>
</dbReference>
<name>A0A5C1ABG2_9BACT</name>
<keyword evidence="6" id="KW-0547">Nucleotide-binding</keyword>
<dbReference type="InterPro" id="IPR004099">
    <property type="entry name" value="Pyr_nucl-diS_OxRdtase_dimer"/>
</dbReference>
<dbReference type="Proteomes" id="UP000324974">
    <property type="component" value="Chromosome"/>
</dbReference>
<sequence length="459" mass="49737">MLETFDVILLGAGQAGNPLSRSLSAAGKRVALIERSEIGGSCVNVGCTPTKTMVASARVAHLARRAAEFGVRIGDVRVQMEDVRRRKNDIVERSRASSERQLQDREGLTLIRGAAAFTGPKAVRVSLRDGGTRDLTAPIVVVNTGCRPARPDLPGLDRVPFLDSTSILDLGEVPEHLIVLGGGYIGLEFAQMFRRFGSRVTIVHRGEQLLRKEDADVAEAIADILREDGIEVLLRTESLRVTGSVELAVRTPDGEPTLTGSHLLIATGRTPNTDDLNLTAAGIAADEKGFIPVNERLETNVEGVFALGDVNGGPAFTHVSHNDNQIFRENLLHHAGRTTHDRLIPHTIFLDPQLGRVGLTEKEAREKGLKVHVAKLPMKRIARAFEIGETRGFLKAVVDAKTDRILGCAALGVEGGEVMAMVQIAMMGNLPYQRLRDDMFAHPTLARGLNALFSNFEGE</sequence>
<feature type="binding site" evidence="6">
    <location>
        <begin position="181"/>
        <end position="188"/>
    </location>
    <ligand>
        <name>NAD(+)</name>
        <dbReference type="ChEBI" id="CHEBI:57540"/>
    </ligand>
</feature>
<evidence type="ECO:0000259" key="9">
    <source>
        <dbReference type="Pfam" id="PF07992"/>
    </source>
</evidence>
<dbReference type="PRINTS" id="PR00368">
    <property type="entry name" value="FADPNR"/>
</dbReference>
<dbReference type="Pfam" id="PF02852">
    <property type="entry name" value="Pyr_redox_dim"/>
    <property type="match status" value="1"/>
</dbReference>
<evidence type="ECO:0000259" key="8">
    <source>
        <dbReference type="Pfam" id="PF02852"/>
    </source>
</evidence>
<evidence type="ECO:0000256" key="3">
    <source>
        <dbReference type="ARBA" id="ARBA00022827"/>
    </source>
</evidence>
<dbReference type="RefSeq" id="WP_149110815.1">
    <property type="nucleotide sequence ID" value="NZ_CP042425.1"/>
</dbReference>
<dbReference type="PANTHER" id="PTHR43014:SF2">
    <property type="entry name" value="MERCURIC REDUCTASE"/>
    <property type="match status" value="1"/>
</dbReference>